<dbReference type="AlphaFoldDB" id="A0A0C9U1A3"/>
<feature type="region of interest" description="Disordered" evidence="1">
    <location>
        <begin position="50"/>
        <end position="112"/>
    </location>
</feature>
<proteinExistence type="predicted"/>
<feature type="region of interest" description="Disordered" evidence="1">
    <location>
        <begin position="927"/>
        <end position="951"/>
    </location>
</feature>
<dbReference type="HOGENOM" id="CLU_012625_0_0_1"/>
<reference evidence="2 3" key="1">
    <citation type="submission" date="2014-06" db="EMBL/GenBank/DDBJ databases">
        <authorList>
            <consortium name="DOE Joint Genome Institute"/>
            <person name="Kuo A."/>
            <person name="Kohler A."/>
            <person name="Nagy L.G."/>
            <person name="Floudas D."/>
            <person name="Copeland A."/>
            <person name="Barry K.W."/>
            <person name="Cichocki N."/>
            <person name="Veneault-Fourrey C."/>
            <person name="LaButti K."/>
            <person name="Lindquist E.A."/>
            <person name="Lipzen A."/>
            <person name="Lundell T."/>
            <person name="Morin E."/>
            <person name="Murat C."/>
            <person name="Sun H."/>
            <person name="Tunlid A."/>
            <person name="Henrissat B."/>
            <person name="Grigoriev I.V."/>
            <person name="Hibbett D.S."/>
            <person name="Martin F."/>
            <person name="Nordberg H.P."/>
            <person name="Cantor M.N."/>
            <person name="Hua S.X."/>
        </authorList>
    </citation>
    <scope>NUCLEOTIDE SEQUENCE [LARGE SCALE GENOMIC DNA]</scope>
    <source>
        <strain evidence="2 3">ATCC 200175</strain>
    </source>
</reference>
<dbReference type="Proteomes" id="UP000053647">
    <property type="component" value="Unassembled WGS sequence"/>
</dbReference>
<organism evidence="2 3">
    <name type="scientific">Paxillus involutus ATCC 200175</name>
    <dbReference type="NCBI Taxonomy" id="664439"/>
    <lineage>
        <taxon>Eukaryota</taxon>
        <taxon>Fungi</taxon>
        <taxon>Dikarya</taxon>
        <taxon>Basidiomycota</taxon>
        <taxon>Agaricomycotina</taxon>
        <taxon>Agaricomycetes</taxon>
        <taxon>Agaricomycetidae</taxon>
        <taxon>Boletales</taxon>
        <taxon>Paxilineae</taxon>
        <taxon>Paxillaceae</taxon>
        <taxon>Paxillus</taxon>
    </lineage>
</organism>
<name>A0A0C9U1A3_PAXIN</name>
<evidence type="ECO:0000313" key="2">
    <source>
        <dbReference type="EMBL" id="KIJ13226.1"/>
    </source>
</evidence>
<gene>
    <name evidence="2" type="ORF">PAXINDRAFT_100817</name>
</gene>
<evidence type="ECO:0000256" key="1">
    <source>
        <dbReference type="SAM" id="MobiDB-lite"/>
    </source>
</evidence>
<keyword evidence="3" id="KW-1185">Reference proteome</keyword>
<sequence length="979" mass="109761">MDYPNWLKSQQEVADLSSVSWLLNPPSGFTAPQSDTFANVAFSLQTPPGSCQTLMPPRSHDGQSTYEGMLPETNSSANASSGTTLLDHPPQNFARQRGHNSGSGDDRSTSLRAGPEVCYPVRIQEGNPASHARLSASVPLSEPYTTEDVPNPGKAVLRDDLNFVALRPDETDSDHVCRVSFVLWVLLSGMSWHECGSLCPKVSDLWLQMIEGTDDVDEVWLWVDGDEEWIQQSGISGSYWSKFRVKLKEDWAAAQSALRRRMARSQVTACHVPKKTAYLTLEDHARLQEATLAQRCAAIDWLIRTSRRKEDSDFQLGLSSRSKFGLGNLIDWWFQDTSNLRLIAQFPEQPEAYKEFVEKRKAMGCKCLDQDWEKVSEWVRMMRWLRPEWNLDVACIYLYDCDACKIRAKGLWNRLYGNDHSRDTLLLPIQLAFSLVFVNKHWEYMDLKTSTSFAKAVAAKSLGPNAQREADECFWPLCSPGERDIKCPPWVNAYPEVMRDALVRISCEVGPHSGLHSLTPSGTLEREYLEQLPVGFADNAPNLVGLVGAVIWMVACRFVGGPWNWHDVWTNTVSTLLKFKSIVLPELVGTQLELRTHFQRLCTKHSPCFGDHNSDDAFWKIYSNIVVYVKSLNLGPKFKGCSICHAFYITATVELGFAVETSRTSRPGEPVPTENLLSSSLHTEGSSVIRHHRQEASSALASRPLRSQNLGSAKSADAEMDFWSLLRDTSLAPAERQQTFDAGIRKLVTLASSIGLRLPGDLIPAAVQRRPDLPASSFVDIVDIGANDGQETSTEPTEPRELLRFTEIIQEQHISAPSTQPGDVTTVIFNPAPNVDLKKRHKIARIKEILIEMLRAIDFPLHNRYLPWSMLEGDLQKHGYEITHWPSGVPRENDKGISTLSAGQVNKLYLALTQATDLDRPRFIRRVDQSTDQDKGMTPVPNGPGSKRRLEIVHNDGNGKRTRFKVITAEYYAGQSTDG</sequence>
<evidence type="ECO:0000313" key="3">
    <source>
        <dbReference type="Proteomes" id="UP000053647"/>
    </source>
</evidence>
<reference evidence="3" key="2">
    <citation type="submission" date="2015-01" db="EMBL/GenBank/DDBJ databases">
        <title>Evolutionary Origins and Diversification of the Mycorrhizal Mutualists.</title>
        <authorList>
            <consortium name="DOE Joint Genome Institute"/>
            <consortium name="Mycorrhizal Genomics Consortium"/>
            <person name="Kohler A."/>
            <person name="Kuo A."/>
            <person name="Nagy L.G."/>
            <person name="Floudas D."/>
            <person name="Copeland A."/>
            <person name="Barry K.W."/>
            <person name="Cichocki N."/>
            <person name="Veneault-Fourrey C."/>
            <person name="LaButti K."/>
            <person name="Lindquist E.A."/>
            <person name="Lipzen A."/>
            <person name="Lundell T."/>
            <person name="Morin E."/>
            <person name="Murat C."/>
            <person name="Riley R."/>
            <person name="Ohm R."/>
            <person name="Sun H."/>
            <person name="Tunlid A."/>
            <person name="Henrissat B."/>
            <person name="Grigoriev I.V."/>
            <person name="Hibbett D.S."/>
            <person name="Martin F."/>
        </authorList>
    </citation>
    <scope>NUCLEOTIDE SEQUENCE [LARGE SCALE GENOMIC DNA]</scope>
    <source>
        <strain evidence="3">ATCC 200175</strain>
    </source>
</reference>
<protein>
    <submittedName>
        <fullName evidence="2">Uncharacterized protein</fullName>
    </submittedName>
</protein>
<accession>A0A0C9U1A3</accession>
<dbReference type="EMBL" id="KN819354">
    <property type="protein sequence ID" value="KIJ13226.1"/>
    <property type="molecule type" value="Genomic_DNA"/>
</dbReference>